<reference evidence="2 3" key="1">
    <citation type="journal article" date="2019" name="Nat. Med.">
        <title>A library of human gut bacterial isolates paired with longitudinal multiomics data enables mechanistic microbiome research.</title>
        <authorList>
            <person name="Poyet M."/>
            <person name="Groussin M."/>
            <person name="Gibbons S.M."/>
            <person name="Avila-Pacheco J."/>
            <person name="Jiang X."/>
            <person name="Kearney S.M."/>
            <person name="Perrotta A.R."/>
            <person name="Berdy B."/>
            <person name="Zhao S."/>
            <person name="Lieberman T.D."/>
            <person name="Swanson P.K."/>
            <person name="Smith M."/>
            <person name="Roesemann S."/>
            <person name="Alexander J.E."/>
            <person name="Rich S.A."/>
            <person name="Livny J."/>
            <person name="Vlamakis H."/>
            <person name="Clish C."/>
            <person name="Bullock K."/>
            <person name="Deik A."/>
            <person name="Scott J."/>
            <person name="Pierce K.A."/>
            <person name="Xavier R.J."/>
            <person name="Alm E.J."/>
        </authorList>
    </citation>
    <scope>NUCLEOTIDE SEQUENCE [LARGE SCALE GENOMIC DNA]</scope>
    <source>
        <strain evidence="2 3">BIOML-A9</strain>
    </source>
</reference>
<evidence type="ECO:0000313" key="3">
    <source>
        <dbReference type="Proteomes" id="UP000461276"/>
    </source>
</evidence>
<keyword evidence="1" id="KW-0812">Transmembrane</keyword>
<evidence type="ECO:0000313" key="2">
    <source>
        <dbReference type="EMBL" id="MRY95883.1"/>
    </source>
</evidence>
<protein>
    <submittedName>
        <fullName evidence="2">Uncharacterized protein</fullName>
    </submittedName>
</protein>
<organism evidence="2 3">
    <name type="scientific">Parabacteroides distasonis</name>
    <dbReference type="NCBI Taxonomy" id="823"/>
    <lineage>
        <taxon>Bacteria</taxon>
        <taxon>Pseudomonadati</taxon>
        <taxon>Bacteroidota</taxon>
        <taxon>Bacteroidia</taxon>
        <taxon>Bacteroidales</taxon>
        <taxon>Tannerellaceae</taxon>
        <taxon>Parabacteroides</taxon>
    </lineage>
</organism>
<dbReference type="AlphaFoldDB" id="A0A7K0H133"/>
<evidence type="ECO:0000256" key="1">
    <source>
        <dbReference type="SAM" id="Phobius"/>
    </source>
</evidence>
<feature type="transmembrane region" description="Helical" evidence="1">
    <location>
        <begin position="12"/>
        <end position="33"/>
    </location>
</feature>
<accession>A0A7K0H133</accession>
<name>A0A7K0H133_PARDI</name>
<gene>
    <name evidence="2" type="ORF">GKD67_22140</name>
</gene>
<keyword evidence="1" id="KW-0472">Membrane</keyword>
<keyword evidence="1" id="KW-1133">Transmembrane helix</keyword>
<comment type="caution">
    <text evidence="2">The sequence shown here is derived from an EMBL/GenBank/DDBJ whole genome shotgun (WGS) entry which is preliminary data.</text>
</comment>
<dbReference type="Proteomes" id="UP000461276">
    <property type="component" value="Unassembled WGS sequence"/>
</dbReference>
<dbReference type="EMBL" id="WKMY01000029">
    <property type="protein sequence ID" value="MRY95883.1"/>
    <property type="molecule type" value="Genomic_DNA"/>
</dbReference>
<sequence length="51" mass="5971">MRFLVYTKNSIFVMRITVVYFVNVTCTYSSILVKWVSFISGRTNISILVFL</sequence>
<proteinExistence type="predicted"/>